<dbReference type="VEuPathDB" id="FungiDB:H310_05077"/>
<dbReference type="GeneID" id="20082127"/>
<evidence type="ECO:0008006" key="3">
    <source>
        <dbReference type="Google" id="ProtNLM"/>
    </source>
</evidence>
<evidence type="ECO:0000256" key="1">
    <source>
        <dbReference type="SAM" id="MobiDB-lite"/>
    </source>
</evidence>
<gene>
    <name evidence="2" type="ORF">H310_05077</name>
</gene>
<feature type="region of interest" description="Disordered" evidence="1">
    <location>
        <begin position="118"/>
        <end position="152"/>
    </location>
</feature>
<reference evidence="2" key="1">
    <citation type="submission" date="2013-12" db="EMBL/GenBank/DDBJ databases">
        <title>The Genome Sequence of Aphanomyces invadans NJM9701.</title>
        <authorList>
            <consortium name="The Broad Institute Genomics Platform"/>
            <person name="Russ C."/>
            <person name="Tyler B."/>
            <person name="van West P."/>
            <person name="Dieguez-Uribeondo J."/>
            <person name="Young S.K."/>
            <person name="Zeng Q."/>
            <person name="Gargeya S."/>
            <person name="Fitzgerald M."/>
            <person name="Abouelleil A."/>
            <person name="Alvarado L."/>
            <person name="Chapman S.B."/>
            <person name="Gainer-Dewar J."/>
            <person name="Goldberg J."/>
            <person name="Griggs A."/>
            <person name="Gujja S."/>
            <person name="Hansen M."/>
            <person name="Howarth C."/>
            <person name="Imamovic A."/>
            <person name="Ireland A."/>
            <person name="Larimer J."/>
            <person name="McCowan C."/>
            <person name="Murphy C."/>
            <person name="Pearson M."/>
            <person name="Poon T.W."/>
            <person name="Priest M."/>
            <person name="Roberts A."/>
            <person name="Saif S."/>
            <person name="Shea T."/>
            <person name="Sykes S."/>
            <person name="Wortman J."/>
            <person name="Nusbaum C."/>
            <person name="Birren B."/>
        </authorList>
    </citation>
    <scope>NUCLEOTIDE SEQUENCE [LARGE SCALE GENOMIC DNA]</scope>
    <source>
        <strain evidence="2">NJM9701</strain>
    </source>
</reference>
<protein>
    <recommendedName>
        <fullName evidence="3">HTH psq-type domain-containing protein</fullName>
    </recommendedName>
</protein>
<evidence type="ECO:0000313" key="2">
    <source>
        <dbReference type="EMBL" id="ETW03691.1"/>
    </source>
</evidence>
<organism evidence="2">
    <name type="scientific">Aphanomyces invadans</name>
    <dbReference type="NCBI Taxonomy" id="157072"/>
    <lineage>
        <taxon>Eukaryota</taxon>
        <taxon>Sar</taxon>
        <taxon>Stramenopiles</taxon>
        <taxon>Oomycota</taxon>
        <taxon>Saprolegniomycetes</taxon>
        <taxon>Saprolegniales</taxon>
        <taxon>Verrucalvaceae</taxon>
        <taxon>Aphanomyces</taxon>
    </lineage>
</organism>
<dbReference type="EMBL" id="KI913959">
    <property type="protein sequence ID" value="ETW03691.1"/>
    <property type="molecule type" value="Genomic_DNA"/>
</dbReference>
<dbReference type="OrthoDB" id="10342079at2759"/>
<accession>A0A024UB95</accession>
<dbReference type="RefSeq" id="XP_008867920.1">
    <property type="nucleotide sequence ID" value="XM_008869698.1"/>
</dbReference>
<sequence>MDALKKRRTEAAVASVRSKAMNISEAAKEFRLHRMYIARRLRGDVAMYSMRGYSRLLTPQQEQVVLDTVRAKIRQLQRCLTPTEMADVMRECVQPSDAARKLPKNFPSHRLIRSFVERHRKSTTTRKPLADGSTKAPIKTSSPWAPDPVKAS</sequence>
<dbReference type="AlphaFoldDB" id="A0A024UB95"/>
<proteinExistence type="predicted"/>
<name>A0A024UB95_9STRA</name>